<feature type="region of interest" description="Disordered" evidence="1">
    <location>
        <begin position="124"/>
        <end position="158"/>
    </location>
</feature>
<dbReference type="HOGENOM" id="CLU_073129_3_0_1"/>
<dbReference type="PROSITE" id="PS50076">
    <property type="entry name" value="DNAJ_2"/>
    <property type="match status" value="1"/>
</dbReference>
<comment type="caution">
    <text evidence="3">The sequence shown here is derived from an EMBL/GenBank/DDBJ whole genome shotgun (WGS) entry which is preliminary data.</text>
</comment>
<protein>
    <recommendedName>
        <fullName evidence="2">J domain-containing protein</fullName>
    </recommendedName>
</protein>
<reference evidence="3 4" key="1">
    <citation type="journal article" date="2012" name="Eukaryot. Cell">
        <title>Genome sequence of the Trichosporon asahii environmental strain CBS 8904.</title>
        <authorList>
            <person name="Yang R.Y."/>
            <person name="Li H.T."/>
            <person name="Zhu H."/>
            <person name="Zhou G.P."/>
            <person name="Wang M."/>
            <person name="Wang L."/>
        </authorList>
    </citation>
    <scope>NUCLEOTIDE SEQUENCE [LARGE SCALE GENOMIC DNA]</scope>
    <source>
        <strain evidence="3 4">CBS 8904</strain>
    </source>
</reference>
<name>K1VB59_TRIAC</name>
<sequence length="268" mass="29199">MSQLPQYYSILRELPRAGTRADDREEIRTAYKRESLKTHPDKLSPKASAAERRRYTERFQAVADAYYVLSDPKRRAEYDALLRSRPSQFTTSSDPFEQDQASGNFFEEFSRFFQDAGFGGASAAGAAGAGTSGAPPGGFDFESESSEEELPKKKTGRPDANGIFGDVFEELLEPEVANVHHRWRWVGGAAGAALGYIIGNIPGAVAGVHFYGVREELNELTPGFAGNKLGAIRDNKGKPVAQVFATLPVSQKAEILRALAFKVLGSMA</sequence>
<dbReference type="Proteomes" id="UP000006757">
    <property type="component" value="Unassembled WGS sequence"/>
</dbReference>
<dbReference type="InterPro" id="IPR050817">
    <property type="entry name" value="DjlA_DnaK_co-chaperone"/>
</dbReference>
<dbReference type="Gene3D" id="1.10.287.110">
    <property type="entry name" value="DnaJ domain"/>
    <property type="match status" value="1"/>
</dbReference>
<dbReference type="SMART" id="SM00271">
    <property type="entry name" value="DnaJ"/>
    <property type="match status" value="1"/>
</dbReference>
<dbReference type="eggNOG" id="KOG0714">
    <property type="taxonomic scope" value="Eukaryota"/>
</dbReference>
<dbReference type="AlphaFoldDB" id="K1VB59"/>
<evidence type="ECO:0000259" key="2">
    <source>
        <dbReference type="PROSITE" id="PS50076"/>
    </source>
</evidence>
<keyword evidence="4" id="KW-1185">Reference proteome</keyword>
<proteinExistence type="predicted"/>
<dbReference type="InterPro" id="IPR001623">
    <property type="entry name" value="DnaJ_domain"/>
</dbReference>
<gene>
    <name evidence="3" type="ORF">A1Q2_07601</name>
</gene>
<evidence type="ECO:0000313" key="4">
    <source>
        <dbReference type="Proteomes" id="UP000006757"/>
    </source>
</evidence>
<dbReference type="SUPFAM" id="SSF46565">
    <property type="entry name" value="Chaperone J-domain"/>
    <property type="match status" value="1"/>
</dbReference>
<dbReference type="InterPro" id="IPR036869">
    <property type="entry name" value="J_dom_sf"/>
</dbReference>
<feature type="domain" description="J" evidence="2">
    <location>
        <begin position="6"/>
        <end position="82"/>
    </location>
</feature>
<accession>K1VB59</accession>
<dbReference type="STRING" id="1220162.K1VB59"/>
<evidence type="ECO:0000313" key="3">
    <source>
        <dbReference type="EMBL" id="EKC98055.1"/>
    </source>
</evidence>
<dbReference type="OMA" id="VFQSTMG"/>
<evidence type="ECO:0000256" key="1">
    <source>
        <dbReference type="SAM" id="MobiDB-lite"/>
    </source>
</evidence>
<dbReference type="Pfam" id="PF00226">
    <property type="entry name" value="DnaJ"/>
    <property type="match status" value="1"/>
</dbReference>
<dbReference type="InParanoid" id="K1VB59"/>
<dbReference type="CDD" id="cd06257">
    <property type="entry name" value="DnaJ"/>
    <property type="match status" value="1"/>
</dbReference>
<dbReference type="EMBL" id="AMBO01000398">
    <property type="protein sequence ID" value="EKC98055.1"/>
    <property type="molecule type" value="Genomic_DNA"/>
</dbReference>
<organism evidence="3 4">
    <name type="scientific">Trichosporon asahii var. asahii (strain CBS 8904)</name>
    <name type="common">Yeast</name>
    <dbReference type="NCBI Taxonomy" id="1220162"/>
    <lineage>
        <taxon>Eukaryota</taxon>
        <taxon>Fungi</taxon>
        <taxon>Dikarya</taxon>
        <taxon>Basidiomycota</taxon>
        <taxon>Agaricomycotina</taxon>
        <taxon>Tremellomycetes</taxon>
        <taxon>Trichosporonales</taxon>
        <taxon>Trichosporonaceae</taxon>
        <taxon>Trichosporon</taxon>
    </lineage>
</organism>
<dbReference type="PANTHER" id="PTHR24074">
    <property type="entry name" value="CO-CHAPERONE PROTEIN DJLA"/>
    <property type="match status" value="1"/>
</dbReference>
<dbReference type="FunCoup" id="K1VB59">
    <property type="interactions" value="134"/>
</dbReference>
<dbReference type="OrthoDB" id="442087at2759"/>